<dbReference type="STRING" id="402881.Plav_0311"/>
<dbReference type="PANTHER" id="PTHR36512:SF3">
    <property type="entry name" value="BLR5678 PROTEIN"/>
    <property type="match status" value="1"/>
</dbReference>
<dbReference type="CDD" id="cd02252">
    <property type="entry name" value="nylC_like"/>
    <property type="match status" value="1"/>
</dbReference>
<dbReference type="Gene3D" id="3.60.70.12">
    <property type="entry name" value="L-amino peptidase D-ALA esterase/amidase"/>
    <property type="match status" value="1"/>
</dbReference>
<dbReference type="Pfam" id="PF03576">
    <property type="entry name" value="Peptidase_S58"/>
    <property type="match status" value="1"/>
</dbReference>
<reference evidence="2 3" key="1">
    <citation type="journal article" date="2011" name="Stand. Genomic Sci.">
        <title>Complete genome sequence of Parvibaculum lavamentivorans type strain (DS-1(T)).</title>
        <authorList>
            <person name="Schleheck D."/>
            <person name="Weiss M."/>
            <person name="Pitluck S."/>
            <person name="Bruce D."/>
            <person name="Land M.L."/>
            <person name="Han S."/>
            <person name="Saunders E."/>
            <person name="Tapia R."/>
            <person name="Detter C."/>
            <person name="Brettin T."/>
            <person name="Han J."/>
            <person name="Woyke T."/>
            <person name="Goodwin L."/>
            <person name="Pennacchio L."/>
            <person name="Nolan M."/>
            <person name="Cook A.M."/>
            <person name="Kjelleberg S."/>
            <person name="Thomas T."/>
        </authorList>
    </citation>
    <scope>NUCLEOTIDE SEQUENCE [LARGE SCALE GENOMIC DNA]</scope>
    <source>
        <strain evidence="3">DS-1 / DSM 13023 / NCIMB 13966</strain>
    </source>
</reference>
<organism evidence="2 3">
    <name type="scientific">Parvibaculum lavamentivorans (strain DS-1 / DSM 13023 / NCIMB 13966)</name>
    <dbReference type="NCBI Taxonomy" id="402881"/>
    <lineage>
        <taxon>Bacteria</taxon>
        <taxon>Pseudomonadati</taxon>
        <taxon>Pseudomonadota</taxon>
        <taxon>Alphaproteobacteria</taxon>
        <taxon>Hyphomicrobiales</taxon>
        <taxon>Parvibaculaceae</taxon>
        <taxon>Parvibaculum</taxon>
    </lineage>
</organism>
<gene>
    <name evidence="2" type="ordered locus">Plav_0311</name>
</gene>
<dbReference type="InterPro" id="IPR005321">
    <property type="entry name" value="Peptidase_S58_DmpA"/>
</dbReference>
<dbReference type="GO" id="GO:0004177">
    <property type="term" value="F:aminopeptidase activity"/>
    <property type="evidence" value="ECO:0007669"/>
    <property type="project" value="TreeGrafter"/>
</dbReference>
<evidence type="ECO:0000256" key="1">
    <source>
        <dbReference type="ARBA" id="ARBA00007068"/>
    </source>
</evidence>
<proteinExistence type="inferred from homology"/>
<sequence>MLFGAIRKGPRNHLCDVGGLLVGNAEDEDARTGVTVVLPETRAVAGVDMRGGGPGTRETDALDPACLVDQVDAVVLSGGSSYGLDAASGVAGWLGARGRGFRVGSSPLVSPIVPAAILFDLANGGNKKWGEEPPYRALGRDACEKATEDLKLGNAGAGLGATAGQYKGGLGSSSALTESGLAVAALMAANPFGAAVMPGSGCFWAAPFEMDGEFGGLGWPSPMPNFAAQDPMTGSKADVAPGSNTSIGVVATNADLTPAEARRVAIMAQDGLARAVRPIHTPVDGDTIFVLATGAYPLGPELRHRAVIGIGALAADCVARAMARGVYEAECLGAAVSWRARHGRS</sequence>
<dbReference type="OrthoDB" id="9808347at2"/>
<dbReference type="InterPro" id="IPR016117">
    <property type="entry name" value="ArgJ-like_dom_sf"/>
</dbReference>
<dbReference type="RefSeq" id="WP_011995225.1">
    <property type="nucleotide sequence ID" value="NC_009719.1"/>
</dbReference>
<dbReference type="HOGENOM" id="CLU_044458_1_0_5"/>
<dbReference type="KEGG" id="pla:Plav_0311"/>
<dbReference type="eggNOG" id="COG3191">
    <property type="taxonomic scope" value="Bacteria"/>
</dbReference>
<name>A7HPV1_PARL1</name>
<dbReference type="SUPFAM" id="SSF56266">
    <property type="entry name" value="DmpA/ArgJ-like"/>
    <property type="match status" value="1"/>
</dbReference>
<dbReference type="AlphaFoldDB" id="A7HPV1"/>
<dbReference type="EMBL" id="CP000774">
    <property type="protein sequence ID" value="ABS61934.1"/>
    <property type="molecule type" value="Genomic_DNA"/>
</dbReference>
<comment type="similarity">
    <text evidence="1">Belongs to the peptidase S58 family.</text>
</comment>
<evidence type="ECO:0000313" key="2">
    <source>
        <dbReference type="EMBL" id="ABS61934.1"/>
    </source>
</evidence>
<dbReference type="PANTHER" id="PTHR36512">
    <property type="entry name" value="D-AMINOPEPTIDASE"/>
    <property type="match status" value="1"/>
</dbReference>
<evidence type="ECO:0000313" key="3">
    <source>
        <dbReference type="Proteomes" id="UP000006377"/>
    </source>
</evidence>
<protein>
    <submittedName>
        <fullName evidence="2">Peptidase S58 DmpA</fullName>
    </submittedName>
</protein>
<dbReference type="Proteomes" id="UP000006377">
    <property type="component" value="Chromosome"/>
</dbReference>
<keyword evidence="3" id="KW-1185">Reference proteome</keyword>
<accession>A7HPV1</accession>